<dbReference type="SMART" id="SM00380">
    <property type="entry name" value="AP2"/>
    <property type="match status" value="1"/>
</dbReference>
<keyword evidence="1" id="KW-0805">Transcription regulation</keyword>
<protein>
    <submittedName>
        <fullName evidence="5">Fis family transcriptional regulator</fullName>
    </submittedName>
</protein>
<comment type="caution">
    <text evidence="5">The sequence shown here is derived from an EMBL/GenBank/DDBJ whole genome shotgun (WGS) entry which is preliminary data.</text>
</comment>
<accession>A0A643F501</accession>
<dbReference type="Pfam" id="PF13392">
    <property type="entry name" value="HNH_3"/>
    <property type="match status" value="1"/>
</dbReference>
<keyword evidence="2" id="KW-0238">DNA-binding</keyword>
<name>A0A643F501_9HYPH</name>
<dbReference type="InterPro" id="IPR001471">
    <property type="entry name" value="AP2/ERF_dom"/>
</dbReference>
<dbReference type="GO" id="GO:0003700">
    <property type="term" value="F:DNA-binding transcription factor activity"/>
    <property type="evidence" value="ECO:0007669"/>
    <property type="project" value="InterPro"/>
</dbReference>
<dbReference type="PROSITE" id="PS51032">
    <property type="entry name" value="AP2_ERF"/>
    <property type="match status" value="1"/>
</dbReference>
<evidence type="ECO:0000259" key="4">
    <source>
        <dbReference type="PROSITE" id="PS51032"/>
    </source>
</evidence>
<organism evidence="5">
    <name type="scientific">Brucella pituitosa</name>
    <dbReference type="NCBI Taxonomy" id="571256"/>
    <lineage>
        <taxon>Bacteria</taxon>
        <taxon>Pseudomonadati</taxon>
        <taxon>Pseudomonadota</taxon>
        <taxon>Alphaproteobacteria</taxon>
        <taxon>Hyphomicrobiales</taxon>
        <taxon>Brucellaceae</taxon>
        <taxon>Brucella/Ochrobactrum group</taxon>
        <taxon>Brucella</taxon>
    </lineage>
</organism>
<dbReference type="InterPro" id="IPR003615">
    <property type="entry name" value="HNH_nuc"/>
</dbReference>
<keyword evidence="3" id="KW-0804">Transcription</keyword>
<reference evidence="5" key="1">
    <citation type="submission" date="2019-09" db="EMBL/GenBank/DDBJ databases">
        <title>Draft genome sequences of 48 bacterial type strains from the CCUG.</title>
        <authorList>
            <person name="Tunovic T."/>
            <person name="Pineiro-Iglesias B."/>
            <person name="Unosson C."/>
            <person name="Inganas E."/>
            <person name="Ohlen M."/>
            <person name="Cardew S."/>
            <person name="Jensie-Markopoulos S."/>
            <person name="Salva-Serra F."/>
            <person name="Jaen-Luchoro D."/>
            <person name="Karlsson R."/>
            <person name="Svensson-Stadler L."/>
            <person name="Chun J."/>
            <person name="Moore E."/>
        </authorList>
    </citation>
    <scope>NUCLEOTIDE SEQUENCE</scope>
    <source>
        <strain evidence="5">CCUG 50899</strain>
    </source>
</reference>
<dbReference type="GO" id="GO:0003677">
    <property type="term" value="F:DNA binding"/>
    <property type="evidence" value="ECO:0007669"/>
    <property type="project" value="UniProtKB-KW"/>
</dbReference>
<dbReference type="Gene3D" id="3.90.75.20">
    <property type="match status" value="1"/>
</dbReference>
<dbReference type="InterPro" id="IPR036955">
    <property type="entry name" value="AP2/ERF_dom_sf"/>
</dbReference>
<dbReference type="SUPFAM" id="SSF54171">
    <property type="entry name" value="DNA-binding domain"/>
    <property type="match status" value="1"/>
</dbReference>
<dbReference type="EMBL" id="VZPE01000001">
    <property type="protein sequence ID" value="KAB0573417.1"/>
    <property type="molecule type" value="Genomic_DNA"/>
</dbReference>
<gene>
    <name evidence="5" type="ORF">F7Q93_02685</name>
</gene>
<dbReference type="AlphaFoldDB" id="A0A643F501"/>
<dbReference type="RefSeq" id="WP_128093087.1">
    <property type="nucleotide sequence ID" value="NZ_JBHEEN010000001.1"/>
</dbReference>
<feature type="domain" description="AP2/ERF" evidence="4">
    <location>
        <begin position="110"/>
        <end position="167"/>
    </location>
</feature>
<dbReference type="InterPro" id="IPR016177">
    <property type="entry name" value="DNA-bd_dom_sf"/>
</dbReference>
<evidence type="ECO:0000256" key="1">
    <source>
        <dbReference type="ARBA" id="ARBA00023015"/>
    </source>
</evidence>
<evidence type="ECO:0000256" key="3">
    <source>
        <dbReference type="ARBA" id="ARBA00023163"/>
    </source>
</evidence>
<proteinExistence type="predicted"/>
<dbReference type="Gene3D" id="3.30.730.10">
    <property type="entry name" value="AP2/ERF domain"/>
    <property type="match status" value="1"/>
</dbReference>
<dbReference type="SUPFAM" id="SSF54060">
    <property type="entry name" value="His-Me finger endonucleases"/>
    <property type="match status" value="1"/>
</dbReference>
<evidence type="ECO:0000313" key="5">
    <source>
        <dbReference type="EMBL" id="KAB0573417.1"/>
    </source>
</evidence>
<dbReference type="InterPro" id="IPR044925">
    <property type="entry name" value="His-Me_finger_sf"/>
</dbReference>
<sequence>MLNPSKQVSICECGNHCFSEITKGYTVIVSPEDAKFLDRNRWSSKIDKHSVYAQRSALGKTVRLHREIMRPTAGHLVDHINGNGLDNRRTNLRIATHAQNSVNRINFRKSKSGFVGVYREKNRWRATINTERGHINLGSYVTPEEAAKVRDAAAYAKYGEFAQLNFPLPASPGASE</sequence>
<evidence type="ECO:0000256" key="2">
    <source>
        <dbReference type="ARBA" id="ARBA00023125"/>
    </source>
</evidence>